<evidence type="ECO:0000256" key="2">
    <source>
        <dbReference type="PROSITE-ProRule" id="PRU00504"/>
    </source>
</evidence>
<dbReference type="RefSeq" id="WP_073058799.1">
    <property type="nucleotide sequence ID" value="NZ_FQUS01000001.1"/>
</dbReference>
<organism evidence="3 4">
    <name type="scientific">Fodinibius roseus</name>
    <dbReference type="NCBI Taxonomy" id="1194090"/>
    <lineage>
        <taxon>Bacteria</taxon>
        <taxon>Pseudomonadati</taxon>
        <taxon>Balneolota</taxon>
        <taxon>Balneolia</taxon>
        <taxon>Balneolales</taxon>
        <taxon>Balneolaceae</taxon>
        <taxon>Fodinibius</taxon>
    </lineage>
</organism>
<evidence type="ECO:0000313" key="3">
    <source>
        <dbReference type="EMBL" id="SHE31279.1"/>
    </source>
</evidence>
<reference evidence="3 4" key="1">
    <citation type="submission" date="2016-11" db="EMBL/GenBank/DDBJ databases">
        <authorList>
            <person name="Jaros S."/>
            <person name="Januszkiewicz K."/>
            <person name="Wedrychowicz H."/>
        </authorList>
    </citation>
    <scope>NUCLEOTIDE SEQUENCE [LARGE SCALE GENOMIC DNA]</scope>
    <source>
        <strain evidence="3 4">DSM 21986</strain>
    </source>
</reference>
<name>A0A1M4SGG2_9BACT</name>
<proteinExistence type="predicted"/>
<dbReference type="Gene3D" id="2.120.10.30">
    <property type="entry name" value="TolB, C-terminal domain"/>
    <property type="match status" value="1"/>
</dbReference>
<gene>
    <name evidence="3" type="ORF">SAMN05443144_10130</name>
</gene>
<keyword evidence="4" id="KW-1185">Reference proteome</keyword>
<evidence type="ECO:0000256" key="1">
    <source>
        <dbReference type="ARBA" id="ARBA00022737"/>
    </source>
</evidence>
<protein>
    <submittedName>
        <fullName evidence="3">6-bladed beta-propeller protein</fullName>
    </submittedName>
</protein>
<dbReference type="PROSITE" id="PS51125">
    <property type="entry name" value="NHL"/>
    <property type="match status" value="1"/>
</dbReference>
<dbReference type="AlphaFoldDB" id="A0A1M4SGG2"/>
<dbReference type="STRING" id="1194090.SAMN05443144_10130"/>
<dbReference type="InterPro" id="IPR011042">
    <property type="entry name" value="6-blade_b-propeller_TolB-like"/>
</dbReference>
<dbReference type="PROSITE" id="PS51257">
    <property type="entry name" value="PROKAR_LIPOPROTEIN"/>
    <property type="match status" value="1"/>
</dbReference>
<dbReference type="OrthoDB" id="791543at2"/>
<dbReference type="Pfam" id="PF17170">
    <property type="entry name" value="DUF5128"/>
    <property type="match status" value="1"/>
</dbReference>
<accession>A0A1M4SGG2</accession>
<dbReference type="InterPro" id="IPR001258">
    <property type="entry name" value="NHL_repeat"/>
</dbReference>
<dbReference type="Proteomes" id="UP000184041">
    <property type="component" value="Unassembled WGS sequence"/>
</dbReference>
<dbReference type="SUPFAM" id="SSF101898">
    <property type="entry name" value="NHL repeat"/>
    <property type="match status" value="1"/>
</dbReference>
<evidence type="ECO:0000313" key="4">
    <source>
        <dbReference type="Proteomes" id="UP000184041"/>
    </source>
</evidence>
<sequence>MIKANSCYFIILLILLISCKGGDEEERGRIIHPKEEFFPSTKPYVSITDDNSNFSQSEATEYFPRLKSAKRAIKIGVEKGEREETFGEIKGVVSDSLGNVFILDAQHNKVRVFNKKGAYLFSFGGSGSGPGEFMSPADIDIGKDGRIYIADRYNAIKIFEPKDSGFEYLTTIKIHLVPDAFCILRDRLFIRGIGLDKADLDSTDFKIIHTYSADTGEYLYSFGDPYNSPNTMILKQLSDGTVACNEATETVVSTFDMMPYVFGYTVNGTLSWAAKIENFSQRPIIQGTDNSVSLKNTGSNFDSINSFISIAKSNWFLVQVVERPARRDVQFNQIRFRSYLVSSEDGSGGFLSSDLPILLFANRERMFANDLLNSSYPSVVIYNYD</sequence>
<feature type="repeat" description="NHL" evidence="2">
    <location>
        <begin position="120"/>
        <end position="162"/>
    </location>
</feature>
<dbReference type="EMBL" id="FQUS01000001">
    <property type="protein sequence ID" value="SHE31279.1"/>
    <property type="molecule type" value="Genomic_DNA"/>
</dbReference>
<keyword evidence="1" id="KW-0677">Repeat</keyword>